<dbReference type="AlphaFoldDB" id="A0A137P6I2"/>
<sequence>MKLLLRAQLLAMFFGLNAKAQNFNLDALFDQFKNIGSQQVGGSSSNGANVAQSTGISQQNSQSASLASGASNPVATPTQAASTDLLFILPIQSFVTDPQSSDSFVSGAISTTQPLTFETTISAFNPVSTSEPVSIPSSADPSAVLSSSLPVDTSNIASMPTPKSTLTQSSADTISSLQSASFVTTPTFSSVSTFESATATGSASSGLPIFSVSSVTTSVARPSSSPTKTTSSAQPSPTPENKNEVYLAAVSILNTLGSMVNSFNISQSIKDATNDIIKNLATIIANFFK</sequence>
<protein>
    <submittedName>
        <fullName evidence="3">Uncharacterized protein</fullName>
    </submittedName>
</protein>
<dbReference type="Proteomes" id="UP000070444">
    <property type="component" value="Unassembled WGS sequence"/>
</dbReference>
<evidence type="ECO:0000313" key="3">
    <source>
        <dbReference type="EMBL" id="KXN70630.1"/>
    </source>
</evidence>
<evidence type="ECO:0000256" key="1">
    <source>
        <dbReference type="SAM" id="MobiDB-lite"/>
    </source>
</evidence>
<evidence type="ECO:0000256" key="2">
    <source>
        <dbReference type="SAM" id="SignalP"/>
    </source>
</evidence>
<evidence type="ECO:0000313" key="4">
    <source>
        <dbReference type="Proteomes" id="UP000070444"/>
    </source>
</evidence>
<keyword evidence="4" id="KW-1185">Reference proteome</keyword>
<dbReference type="STRING" id="796925.A0A137P6I2"/>
<organism evidence="3 4">
    <name type="scientific">Conidiobolus coronatus (strain ATCC 28846 / CBS 209.66 / NRRL 28638)</name>
    <name type="common">Delacroixia coronata</name>
    <dbReference type="NCBI Taxonomy" id="796925"/>
    <lineage>
        <taxon>Eukaryota</taxon>
        <taxon>Fungi</taxon>
        <taxon>Fungi incertae sedis</taxon>
        <taxon>Zoopagomycota</taxon>
        <taxon>Entomophthoromycotina</taxon>
        <taxon>Entomophthoromycetes</taxon>
        <taxon>Entomophthorales</taxon>
        <taxon>Ancylistaceae</taxon>
        <taxon>Conidiobolus</taxon>
    </lineage>
</organism>
<feature type="compositionally biased region" description="Low complexity" evidence="1">
    <location>
        <begin position="222"/>
        <end position="235"/>
    </location>
</feature>
<feature type="region of interest" description="Disordered" evidence="1">
    <location>
        <begin position="219"/>
        <end position="241"/>
    </location>
</feature>
<proteinExistence type="predicted"/>
<feature type="chain" id="PRO_5007294537" evidence="2">
    <location>
        <begin position="21"/>
        <end position="289"/>
    </location>
</feature>
<dbReference type="EMBL" id="KQ964497">
    <property type="protein sequence ID" value="KXN70630.1"/>
    <property type="molecule type" value="Genomic_DNA"/>
</dbReference>
<gene>
    <name evidence="3" type="ORF">CONCODRAFT_170586</name>
</gene>
<keyword evidence="2" id="KW-0732">Signal</keyword>
<feature type="signal peptide" evidence="2">
    <location>
        <begin position="1"/>
        <end position="20"/>
    </location>
</feature>
<name>A0A137P6I2_CONC2</name>
<reference evidence="3 4" key="1">
    <citation type="journal article" date="2015" name="Genome Biol. Evol.">
        <title>Phylogenomic analyses indicate that early fungi evolved digesting cell walls of algal ancestors of land plants.</title>
        <authorList>
            <person name="Chang Y."/>
            <person name="Wang S."/>
            <person name="Sekimoto S."/>
            <person name="Aerts A.L."/>
            <person name="Choi C."/>
            <person name="Clum A."/>
            <person name="LaButti K.M."/>
            <person name="Lindquist E.A."/>
            <person name="Yee Ngan C."/>
            <person name="Ohm R.A."/>
            <person name="Salamov A.A."/>
            <person name="Grigoriev I.V."/>
            <person name="Spatafora J.W."/>
            <person name="Berbee M.L."/>
        </authorList>
    </citation>
    <scope>NUCLEOTIDE SEQUENCE [LARGE SCALE GENOMIC DNA]</scope>
    <source>
        <strain evidence="3 4">NRRL 28638</strain>
    </source>
</reference>
<accession>A0A137P6I2</accession>